<dbReference type="Proteomes" id="UP001176883">
    <property type="component" value="Unassembled WGS sequence"/>
</dbReference>
<dbReference type="PANTHER" id="PTHR30595">
    <property type="entry name" value="GLPR-RELATED TRANSCRIPTIONAL REPRESSOR"/>
    <property type="match status" value="1"/>
</dbReference>
<keyword evidence="3" id="KW-1185">Reference proteome</keyword>
<dbReference type="Pfam" id="PF21247">
    <property type="entry name" value="Fic-like_C"/>
    <property type="match status" value="1"/>
</dbReference>
<dbReference type="InterPro" id="IPR036388">
    <property type="entry name" value="WH-like_DNA-bd_sf"/>
</dbReference>
<protein>
    <submittedName>
        <fullName evidence="2">ATP-binding protein</fullName>
    </submittedName>
</protein>
<accession>A0ABT8WAA5</accession>
<dbReference type="Gene3D" id="3.30.565.60">
    <property type="match status" value="1"/>
</dbReference>
<name>A0ABT8WAA5_9FLAO</name>
<dbReference type="Pfam" id="PF13749">
    <property type="entry name" value="HATPase_c_4"/>
    <property type="match status" value="1"/>
</dbReference>
<keyword evidence="2" id="KW-0067">ATP-binding</keyword>
<dbReference type="PANTHER" id="PTHR30595:SF6">
    <property type="entry name" value="SCHLAFEN ALBA-2 DOMAIN-CONTAINING PROTEIN"/>
    <property type="match status" value="1"/>
</dbReference>
<proteinExistence type="predicted"/>
<comment type="caution">
    <text evidence="2">The sequence shown here is derived from an EMBL/GenBank/DDBJ whole genome shotgun (WGS) entry which is preliminary data.</text>
</comment>
<organism evidence="2 3">
    <name type="scientific">Flavivirga aquimarina</name>
    <dbReference type="NCBI Taxonomy" id="2027862"/>
    <lineage>
        <taxon>Bacteria</taxon>
        <taxon>Pseudomonadati</taxon>
        <taxon>Bacteroidota</taxon>
        <taxon>Flavobacteriia</taxon>
        <taxon>Flavobacteriales</taxon>
        <taxon>Flavobacteriaceae</taxon>
        <taxon>Flavivirga</taxon>
    </lineage>
</organism>
<dbReference type="SUPFAM" id="SSF46785">
    <property type="entry name" value="Winged helix' DNA-binding domain"/>
    <property type="match status" value="1"/>
</dbReference>
<evidence type="ECO:0000313" key="2">
    <source>
        <dbReference type="EMBL" id="MDO5970075.1"/>
    </source>
</evidence>
<keyword evidence="2" id="KW-0547">Nucleotide-binding</keyword>
<dbReference type="InterPro" id="IPR038475">
    <property type="entry name" value="RecG_C_sf"/>
</dbReference>
<dbReference type="EMBL" id="JAUOEK010000114">
    <property type="protein sequence ID" value="MDO5970075.1"/>
    <property type="molecule type" value="Genomic_DNA"/>
</dbReference>
<evidence type="ECO:0000259" key="1">
    <source>
        <dbReference type="Pfam" id="PF21247"/>
    </source>
</evidence>
<dbReference type="RefSeq" id="WP_303277768.1">
    <property type="nucleotide sequence ID" value="NZ_JAUOEK010000114.1"/>
</dbReference>
<dbReference type="InterPro" id="IPR036390">
    <property type="entry name" value="WH_DNA-bd_sf"/>
</dbReference>
<dbReference type="Gene3D" id="1.10.10.10">
    <property type="entry name" value="Winged helix-like DNA-binding domain superfamily/Winged helix DNA-binding domain"/>
    <property type="match status" value="1"/>
</dbReference>
<sequence length="213" mass="24694">MTPVLFNNLNAIEEALSNAVYHRNYELQAPIEVRVLPNAIEIISYNGVDPSLKQDDFDKGIVRARRYRNRRIGEFLKELRLTEGRGTGIPTIVKALKDNGSGSPKFDTNEPHRNHFLIEIPIHPEFNDQVNKLTKEQIKILKYCEQRRSNKDIQEQAFKLKVHTDNFKRHIAPIIREGLLERTIPNKHRSPNQEYVLTNKGKKVLALLKTLKL</sequence>
<dbReference type="GO" id="GO:0005524">
    <property type="term" value="F:ATP binding"/>
    <property type="evidence" value="ECO:0007669"/>
    <property type="project" value="UniProtKB-KW"/>
</dbReference>
<feature type="domain" description="Filamentation induced by cAMP protein Fic-like C-terminal" evidence="1">
    <location>
        <begin position="140"/>
        <end position="198"/>
    </location>
</feature>
<evidence type="ECO:0000313" key="3">
    <source>
        <dbReference type="Proteomes" id="UP001176883"/>
    </source>
</evidence>
<gene>
    <name evidence="2" type="ORF">Q4Q35_09670</name>
</gene>
<dbReference type="InterPro" id="IPR049514">
    <property type="entry name" value="Fic-like_C"/>
</dbReference>
<reference evidence="2" key="1">
    <citation type="submission" date="2023-07" db="EMBL/GenBank/DDBJ databases">
        <title>Two novel species in the genus Flavivirga.</title>
        <authorList>
            <person name="Kwon K."/>
        </authorList>
    </citation>
    <scope>NUCLEOTIDE SEQUENCE</scope>
    <source>
        <strain evidence="2">KCTC 52353</strain>
    </source>
</reference>